<evidence type="ECO:0000256" key="3">
    <source>
        <dbReference type="ARBA" id="ARBA00022448"/>
    </source>
</evidence>
<keyword evidence="6 11" id="KW-0732">Signal</keyword>
<keyword evidence="9" id="KW-0472">Membrane</keyword>
<dbReference type="Gene3D" id="2.40.160.10">
    <property type="entry name" value="Porin"/>
    <property type="match status" value="1"/>
</dbReference>
<reference evidence="14" key="1">
    <citation type="submission" date="2008-04" db="EMBL/GenBank/DDBJ databases">
        <title>Complete sequence of chromosome 2 of Burkholderia ambifaria MC40-6.</title>
        <authorList>
            <person name="Copeland A."/>
            <person name="Lucas S."/>
            <person name="Lapidus A."/>
            <person name="Glavina del Rio T."/>
            <person name="Dalin E."/>
            <person name="Tice H."/>
            <person name="Pitluck S."/>
            <person name="Chain P."/>
            <person name="Malfatti S."/>
            <person name="Shin M."/>
            <person name="Vergez L."/>
            <person name="Lang D."/>
            <person name="Schmutz J."/>
            <person name="Larimer F."/>
            <person name="Land M."/>
            <person name="Hauser L."/>
            <person name="Kyrpides N."/>
            <person name="Lykidis A."/>
            <person name="Ramette A."/>
            <person name="Konstantinidis K."/>
            <person name="Tiedje J."/>
            <person name="Richardson P."/>
        </authorList>
    </citation>
    <scope>NUCLEOTIDE SEQUENCE [LARGE SCALE GENOMIC DNA]</scope>
    <source>
        <strain evidence="14">MC40-6</strain>
    </source>
</reference>
<gene>
    <name evidence="13" type="ordered locus">BamMC406_4046</name>
</gene>
<dbReference type="PANTHER" id="PTHR34501">
    <property type="entry name" value="PROTEIN YDDL-RELATED"/>
    <property type="match status" value="1"/>
</dbReference>
<proteinExistence type="predicted"/>
<dbReference type="GO" id="GO:0009279">
    <property type="term" value="C:cell outer membrane"/>
    <property type="evidence" value="ECO:0007669"/>
    <property type="project" value="UniProtKB-SubCell"/>
</dbReference>
<feature type="signal peptide" evidence="11">
    <location>
        <begin position="1"/>
        <end position="28"/>
    </location>
</feature>
<dbReference type="InterPro" id="IPR002299">
    <property type="entry name" value="Porin_Neis"/>
</dbReference>
<accession>B1Z2S5</accession>
<evidence type="ECO:0000256" key="4">
    <source>
        <dbReference type="ARBA" id="ARBA00022452"/>
    </source>
</evidence>
<evidence type="ECO:0000259" key="12">
    <source>
        <dbReference type="Pfam" id="PF13609"/>
    </source>
</evidence>
<dbReference type="PANTHER" id="PTHR34501:SF9">
    <property type="entry name" value="MAJOR OUTER MEMBRANE PROTEIN P.IA"/>
    <property type="match status" value="1"/>
</dbReference>
<evidence type="ECO:0000256" key="5">
    <source>
        <dbReference type="ARBA" id="ARBA00022692"/>
    </source>
</evidence>
<protein>
    <submittedName>
        <fullName evidence="13">Porin Gram-negative type</fullName>
    </submittedName>
</protein>
<dbReference type="EMBL" id="CP001026">
    <property type="protein sequence ID" value="ACB66511.1"/>
    <property type="molecule type" value="Genomic_DNA"/>
</dbReference>
<keyword evidence="5" id="KW-0812">Transmembrane</keyword>
<comment type="subcellular location">
    <subcellularLocation>
        <location evidence="1">Cell outer membrane</location>
        <topology evidence="1">Multi-pass membrane protein</topology>
    </subcellularLocation>
</comment>
<evidence type="ECO:0000256" key="10">
    <source>
        <dbReference type="ARBA" id="ARBA00023237"/>
    </source>
</evidence>
<dbReference type="CDD" id="cd00342">
    <property type="entry name" value="gram_neg_porins"/>
    <property type="match status" value="1"/>
</dbReference>
<dbReference type="HOGENOM" id="CLU_038238_0_0_4"/>
<dbReference type="PRINTS" id="PR00182">
    <property type="entry name" value="ECOLNEIPORIN"/>
</dbReference>
<evidence type="ECO:0000256" key="8">
    <source>
        <dbReference type="ARBA" id="ARBA00023114"/>
    </source>
</evidence>
<keyword evidence="4" id="KW-1134">Transmembrane beta strand</keyword>
<evidence type="ECO:0000256" key="11">
    <source>
        <dbReference type="SAM" id="SignalP"/>
    </source>
</evidence>
<dbReference type="SUPFAM" id="SSF56935">
    <property type="entry name" value="Porins"/>
    <property type="match status" value="1"/>
</dbReference>
<evidence type="ECO:0000256" key="9">
    <source>
        <dbReference type="ARBA" id="ARBA00023136"/>
    </source>
</evidence>
<dbReference type="InterPro" id="IPR023614">
    <property type="entry name" value="Porin_dom_sf"/>
</dbReference>
<feature type="chain" id="PRO_5002771976" evidence="11">
    <location>
        <begin position="29"/>
        <end position="398"/>
    </location>
</feature>
<comment type="subunit">
    <text evidence="2">Homotrimer.</text>
</comment>
<keyword evidence="8" id="KW-0626">Porin</keyword>
<dbReference type="GO" id="GO:0046930">
    <property type="term" value="C:pore complex"/>
    <property type="evidence" value="ECO:0007669"/>
    <property type="project" value="UniProtKB-KW"/>
</dbReference>
<organism evidence="13 14">
    <name type="scientific">Burkholderia ambifaria (strain MC40-6)</name>
    <dbReference type="NCBI Taxonomy" id="398577"/>
    <lineage>
        <taxon>Bacteria</taxon>
        <taxon>Pseudomonadati</taxon>
        <taxon>Pseudomonadota</taxon>
        <taxon>Betaproteobacteria</taxon>
        <taxon>Burkholderiales</taxon>
        <taxon>Burkholderiaceae</taxon>
        <taxon>Burkholderia</taxon>
        <taxon>Burkholderia cepacia complex</taxon>
    </lineage>
</organism>
<dbReference type="AlphaFoldDB" id="B1Z2S5"/>
<evidence type="ECO:0000256" key="1">
    <source>
        <dbReference type="ARBA" id="ARBA00004571"/>
    </source>
</evidence>
<evidence type="ECO:0000313" key="14">
    <source>
        <dbReference type="Proteomes" id="UP000001680"/>
    </source>
</evidence>
<dbReference type="KEGG" id="bac:BamMC406_4046"/>
<dbReference type="OrthoDB" id="8982743at2"/>
<dbReference type="GO" id="GO:0015288">
    <property type="term" value="F:porin activity"/>
    <property type="evidence" value="ECO:0007669"/>
    <property type="project" value="UniProtKB-KW"/>
</dbReference>
<dbReference type="Pfam" id="PF13609">
    <property type="entry name" value="Porin_4"/>
    <property type="match status" value="1"/>
</dbReference>
<dbReference type="InterPro" id="IPR050298">
    <property type="entry name" value="Gram-neg_bact_OMP"/>
</dbReference>
<evidence type="ECO:0000313" key="13">
    <source>
        <dbReference type="EMBL" id="ACB66511.1"/>
    </source>
</evidence>
<keyword evidence="7" id="KW-0406">Ion transport</keyword>
<dbReference type="PRINTS" id="PR00184">
    <property type="entry name" value="NEISSPPORIN"/>
</dbReference>
<sequence>MNASHYPHCRFAILILSAAAFGAGAAHAQSSVTLYGVVDDSIAYVNNQQGHSNVYLRDGNLYASKFGLRGDEDLGGGTHAIFDLQSGFNLNTGAQAAAGTIFNRQAYVGLRNDHYGTVTAGRQYTPYFLLVGPYASSNWLTGATGAHPGDIDGLDTTIRVNNSVTYTSPTLSGLTASAMYAFGGIAGATGKGNTFSAALRYANGPVGIAAGYLRINSSGSSAGFLNPATAASGSFAVSVLNQGYLSAKAVEQVAAAGNYTLGNLTMGLNYSNVKYLPGNGSAFTDTAVFNTYGALAAYRFTPTFSVAGAFAYTLASKANGVSGAARYQQYSLKESYSLSKRTTLYALQAYTHASGQTLGAQGAGHIVDAAPIVGDSQQLTPSTTHGQFVGMAGIAVTF</sequence>
<evidence type="ECO:0000256" key="2">
    <source>
        <dbReference type="ARBA" id="ARBA00011233"/>
    </source>
</evidence>
<feature type="domain" description="Porin" evidence="12">
    <location>
        <begin position="17"/>
        <end position="355"/>
    </location>
</feature>
<keyword evidence="3" id="KW-0813">Transport</keyword>
<name>B1Z2S5_BURA4</name>
<evidence type="ECO:0000256" key="6">
    <source>
        <dbReference type="ARBA" id="ARBA00022729"/>
    </source>
</evidence>
<dbReference type="Proteomes" id="UP000001680">
    <property type="component" value="Chromosome 2"/>
</dbReference>
<dbReference type="InterPro" id="IPR001702">
    <property type="entry name" value="Porin_Gram-ve"/>
</dbReference>
<dbReference type="RefSeq" id="WP_012365858.1">
    <property type="nucleotide sequence ID" value="NC_010552.1"/>
</dbReference>
<dbReference type="InterPro" id="IPR033900">
    <property type="entry name" value="Gram_neg_porin_domain"/>
</dbReference>
<evidence type="ECO:0000256" key="7">
    <source>
        <dbReference type="ARBA" id="ARBA00023065"/>
    </source>
</evidence>
<dbReference type="GO" id="GO:0034220">
    <property type="term" value="P:monoatomic ion transmembrane transport"/>
    <property type="evidence" value="ECO:0007669"/>
    <property type="project" value="InterPro"/>
</dbReference>
<keyword evidence="10" id="KW-0998">Cell outer membrane</keyword>